<dbReference type="EMBL" id="JAVDPY010000001">
    <property type="protein sequence ID" value="MDR6331912.1"/>
    <property type="molecule type" value="Genomic_DNA"/>
</dbReference>
<gene>
    <name evidence="2" type="ORF">GGQ86_000359</name>
    <name evidence="1" type="ORF">XFLAVUS301_53500</name>
</gene>
<dbReference type="RefSeq" id="WP_281810163.1">
    <property type="nucleotide sequence ID" value="NZ_BSDO01000024.1"/>
</dbReference>
<protein>
    <submittedName>
        <fullName evidence="1">Uncharacterized protein</fullName>
    </submittedName>
</protein>
<keyword evidence="4" id="KW-1185">Reference proteome</keyword>
<evidence type="ECO:0000313" key="4">
    <source>
        <dbReference type="Proteomes" id="UP001245370"/>
    </source>
</evidence>
<dbReference type="Proteomes" id="UP001144397">
    <property type="component" value="Unassembled WGS sequence"/>
</dbReference>
<name>A0A9W6CN76_XANFL</name>
<dbReference type="EMBL" id="BSDO01000024">
    <property type="protein sequence ID" value="GLI25676.1"/>
    <property type="molecule type" value="Genomic_DNA"/>
</dbReference>
<dbReference type="GeneID" id="95766123"/>
<sequence>MASSYDATKDPYAGLAPSIIAPARMCRVVTPNDAADLAVYAVSLWAYVPDSVAGGVGTVKVTPVDATDDANTITFSMPPGLVPLPPLQVRRVWATGTSVGITLYALSQK</sequence>
<organism evidence="1 3">
    <name type="scientific">Xanthobacter flavus</name>
    <dbReference type="NCBI Taxonomy" id="281"/>
    <lineage>
        <taxon>Bacteria</taxon>
        <taxon>Pseudomonadati</taxon>
        <taxon>Pseudomonadota</taxon>
        <taxon>Alphaproteobacteria</taxon>
        <taxon>Hyphomicrobiales</taxon>
        <taxon>Xanthobacteraceae</taxon>
        <taxon>Xanthobacter</taxon>
    </lineage>
</organism>
<reference evidence="2 4" key="2">
    <citation type="submission" date="2023-07" db="EMBL/GenBank/DDBJ databases">
        <title>Genomic Encyclopedia of Type Strains, Phase IV (KMG-IV): sequencing the most valuable type-strain genomes for metagenomic binning, comparative biology and taxonomic classification.</title>
        <authorList>
            <person name="Goeker M."/>
        </authorList>
    </citation>
    <scope>NUCLEOTIDE SEQUENCE [LARGE SCALE GENOMIC DNA]</scope>
    <source>
        <strain evidence="2 4">DSM 338</strain>
    </source>
</reference>
<evidence type="ECO:0000313" key="2">
    <source>
        <dbReference type="EMBL" id="MDR6331912.1"/>
    </source>
</evidence>
<dbReference type="AlphaFoldDB" id="A0A9W6CN76"/>
<comment type="caution">
    <text evidence="1">The sequence shown here is derived from an EMBL/GenBank/DDBJ whole genome shotgun (WGS) entry which is preliminary data.</text>
</comment>
<accession>A0A9W6CN76</accession>
<evidence type="ECO:0000313" key="1">
    <source>
        <dbReference type="EMBL" id="GLI25676.1"/>
    </source>
</evidence>
<evidence type="ECO:0000313" key="3">
    <source>
        <dbReference type="Proteomes" id="UP001144397"/>
    </source>
</evidence>
<reference evidence="1" key="1">
    <citation type="submission" date="2022-12" db="EMBL/GenBank/DDBJ databases">
        <title>Reference genome sequencing for broad-spectrum identification of bacterial and archaeal isolates by mass spectrometry.</title>
        <authorList>
            <person name="Sekiguchi Y."/>
            <person name="Tourlousse D.M."/>
        </authorList>
    </citation>
    <scope>NUCLEOTIDE SEQUENCE</scope>
    <source>
        <strain evidence="1">301</strain>
    </source>
</reference>
<dbReference type="Proteomes" id="UP001245370">
    <property type="component" value="Unassembled WGS sequence"/>
</dbReference>
<proteinExistence type="predicted"/>